<reference evidence="7 8" key="1">
    <citation type="submission" date="2020-08" db="EMBL/GenBank/DDBJ databases">
        <title>Genomic Encyclopedia of Archaeal and Bacterial Type Strains, Phase II (KMG-II): from individual species to whole genera.</title>
        <authorList>
            <person name="Goeker M."/>
        </authorList>
    </citation>
    <scope>NUCLEOTIDE SEQUENCE [LARGE SCALE GENOMIC DNA]</scope>
    <source>
        <strain evidence="7 8">DSM 23288</strain>
    </source>
</reference>
<sequence length="533" mass="57318">MTAPRRRHAGLRVRTGAILLATGAALTVAACGSSGGSAGGGASDRTLDVVFASGISSIDPAIACSQHDYAIVKNSYDTLVRYGTPSAEDPLGELQPGLAESWEVSPDRRTYTFHLRRGVRFSSGNPLTATDVVKSFERIRDRQGCQDYVLTLGNPKSIQRIEAVDESTVRFRIARPDPLFLGVLAQTGNSPVDWRELERHGGDSRAGDDWLARNSAGTGAYAVTSYDPDNQITLAANRSWWGGAPRNDEVAVKIVGDTTTLETLVRSGESDMAWGVPFRDLSSMEQQGFQLLENPSQFYIYLGLNTAKAPLDDTRVRQALAAALPREEIAERFGYGHVELFDGPLPPAMPHSPRLSPPAPDVARAKALLAEAGVGDFGVELAVKSGESVQAEIATVLQAAWAPLGVDVRIEKLGPSAFTDRVSNFKAQAYLISDGAPLSDPAYFLGFLVKCGNAFNWTKYCNREVDGLLAKGRFDFDPGNRDRVYAQLSDLVVDDAAVVPIFAPNNVVVARRAVTGYQPTGDQQPLFSTISAG</sequence>
<organism evidence="7 8">
    <name type="scientific">Conexibacter arvalis</name>
    <dbReference type="NCBI Taxonomy" id="912552"/>
    <lineage>
        <taxon>Bacteria</taxon>
        <taxon>Bacillati</taxon>
        <taxon>Actinomycetota</taxon>
        <taxon>Thermoleophilia</taxon>
        <taxon>Solirubrobacterales</taxon>
        <taxon>Conexibacteraceae</taxon>
        <taxon>Conexibacter</taxon>
    </lineage>
</organism>
<dbReference type="PANTHER" id="PTHR30290:SF10">
    <property type="entry name" value="PERIPLASMIC OLIGOPEPTIDE-BINDING PROTEIN-RELATED"/>
    <property type="match status" value="1"/>
</dbReference>
<dbReference type="GO" id="GO:1904680">
    <property type="term" value="F:peptide transmembrane transporter activity"/>
    <property type="evidence" value="ECO:0007669"/>
    <property type="project" value="TreeGrafter"/>
</dbReference>
<comment type="subcellular location">
    <subcellularLocation>
        <location evidence="1">Cell envelope</location>
    </subcellularLocation>
</comment>
<dbReference type="Gene3D" id="3.90.76.10">
    <property type="entry name" value="Dipeptide-binding Protein, Domain 1"/>
    <property type="match status" value="1"/>
</dbReference>
<keyword evidence="8" id="KW-1185">Reference proteome</keyword>
<name>A0A840ICQ6_9ACTN</name>
<comment type="caution">
    <text evidence="7">The sequence shown here is derived from an EMBL/GenBank/DDBJ whole genome shotgun (WGS) entry which is preliminary data.</text>
</comment>
<evidence type="ECO:0000256" key="2">
    <source>
        <dbReference type="ARBA" id="ARBA00005695"/>
    </source>
</evidence>
<dbReference type="EMBL" id="JACHNU010000001">
    <property type="protein sequence ID" value="MBB4662021.1"/>
    <property type="molecule type" value="Genomic_DNA"/>
</dbReference>
<dbReference type="GO" id="GO:0030313">
    <property type="term" value="C:cell envelope"/>
    <property type="evidence" value="ECO:0007669"/>
    <property type="project" value="UniProtKB-SubCell"/>
</dbReference>
<evidence type="ECO:0000256" key="4">
    <source>
        <dbReference type="ARBA" id="ARBA00022729"/>
    </source>
</evidence>
<dbReference type="AlphaFoldDB" id="A0A840ICQ6"/>
<keyword evidence="4 5" id="KW-0732">Signal</keyword>
<dbReference type="Proteomes" id="UP000585272">
    <property type="component" value="Unassembled WGS sequence"/>
</dbReference>
<dbReference type="InterPro" id="IPR000914">
    <property type="entry name" value="SBP_5_dom"/>
</dbReference>
<evidence type="ECO:0000313" key="7">
    <source>
        <dbReference type="EMBL" id="MBB4662021.1"/>
    </source>
</evidence>
<dbReference type="InterPro" id="IPR030678">
    <property type="entry name" value="Peptide/Ni-bd"/>
</dbReference>
<dbReference type="GO" id="GO:0015833">
    <property type="term" value="P:peptide transport"/>
    <property type="evidence" value="ECO:0007669"/>
    <property type="project" value="TreeGrafter"/>
</dbReference>
<dbReference type="Pfam" id="PF00496">
    <property type="entry name" value="SBP_bac_5"/>
    <property type="match status" value="1"/>
</dbReference>
<dbReference type="Gene3D" id="3.10.105.10">
    <property type="entry name" value="Dipeptide-binding Protein, Domain 3"/>
    <property type="match status" value="1"/>
</dbReference>
<evidence type="ECO:0000313" key="8">
    <source>
        <dbReference type="Proteomes" id="UP000585272"/>
    </source>
</evidence>
<dbReference type="RefSeq" id="WP_183340682.1">
    <property type="nucleotide sequence ID" value="NZ_JACHNU010000001.1"/>
</dbReference>
<dbReference type="InterPro" id="IPR039424">
    <property type="entry name" value="SBP_5"/>
</dbReference>
<dbReference type="PANTHER" id="PTHR30290">
    <property type="entry name" value="PERIPLASMIC BINDING COMPONENT OF ABC TRANSPORTER"/>
    <property type="match status" value="1"/>
</dbReference>
<evidence type="ECO:0000256" key="5">
    <source>
        <dbReference type="SAM" id="SignalP"/>
    </source>
</evidence>
<dbReference type="PIRSF" id="PIRSF002741">
    <property type="entry name" value="MppA"/>
    <property type="match status" value="1"/>
</dbReference>
<dbReference type="GO" id="GO:0043190">
    <property type="term" value="C:ATP-binding cassette (ABC) transporter complex"/>
    <property type="evidence" value="ECO:0007669"/>
    <property type="project" value="InterPro"/>
</dbReference>
<dbReference type="PROSITE" id="PS51257">
    <property type="entry name" value="PROKAR_LIPOPROTEIN"/>
    <property type="match status" value="1"/>
</dbReference>
<accession>A0A840ICQ6</accession>
<dbReference type="SUPFAM" id="SSF53850">
    <property type="entry name" value="Periplasmic binding protein-like II"/>
    <property type="match status" value="1"/>
</dbReference>
<dbReference type="GO" id="GO:0042597">
    <property type="term" value="C:periplasmic space"/>
    <property type="evidence" value="ECO:0007669"/>
    <property type="project" value="UniProtKB-ARBA"/>
</dbReference>
<comment type="similarity">
    <text evidence="2">Belongs to the bacterial solute-binding protein 5 family.</text>
</comment>
<dbReference type="CDD" id="cd08512">
    <property type="entry name" value="PBP2_NikA_DppA_OppA_like_7"/>
    <property type="match status" value="1"/>
</dbReference>
<feature type="domain" description="Solute-binding protein family 5" evidence="6">
    <location>
        <begin position="93"/>
        <end position="455"/>
    </location>
</feature>
<evidence type="ECO:0000259" key="6">
    <source>
        <dbReference type="Pfam" id="PF00496"/>
    </source>
</evidence>
<keyword evidence="3" id="KW-0813">Transport</keyword>
<feature type="chain" id="PRO_5039289676" evidence="5">
    <location>
        <begin position="30"/>
        <end position="533"/>
    </location>
</feature>
<dbReference type="Gene3D" id="3.40.190.10">
    <property type="entry name" value="Periplasmic binding protein-like II"/>
    <property type="match status" value="1"/>
</dbReference>
<evidence type="ECO:0000256" key="1">
    <source>
        <dbReference type="ARBA" id="ARBA00004196"/>
    </source>
</evidence>
<feature type="signal peptide" evidence="5">
    <location>
        <begin position="1"/>
        <end position="29"/>
    </location>
</feature>
<proteinExistence type="inferred from homology"/>
<evidence type="ECO:0000256" key="3">
    <source>
        <dbReference type="ARBA" id="ARBA00022448"/>
    </source>
</evidence>
<gene>
    <name evidence="7" type="ORF">BDZ31_001594</name>
</gene>
<protein>
    <submittedName>
        <fullName evidence="7">Peptide/nickel transport system substrate-binding protein</fullName>
    </submittedName>
</protein>